<comment type="function">
    <text evidence="2">Destroys radicals which are normally produced within the cells and which are toxic to biological systems. May play a role in favoring mycobacterial survival in phagocytes.</text>
</comment>
<reference evidence="7" key="1">
    <citation type="submission" date="2020-10" db="EMBL/GenBank/DDBJ databases">
        <authorList>
            <person name="Castelo-Branco R."/>
            <person name="Eusebio N."/>
            <person name="Adriana R."/>
            <person name="Vieira A."/>
            <person name="Brugerolle De Fraissinette N."/>
            <person name="Rezende De Castro R."/>
            <person name="Schneider M.P."/>
            <person name="Vasconcelos V."/>
            <person name="Leao P.N."/>
        </authorList>
    </citation>
    <scope>NUCLEOTIDE SEQUENCE</scope>
    <source>
        <strain evidence="7">LEGE 07310</strain>
    </source>
</reference>
<comment type="cofactor">
    <cofactor evidence="3">
        <name>Zn(2+)</name>
        <dbReference type="ChEBI" id="CHEBI:29105"/>
    </cofactor>
    <text evidence="3">Binds 1 zinc ion per subunit.</text>
</comment>
<dbReference type="InterPro" id="IPR001424">
    <property type="entry name" value="SOD_Cu_Zn_dom"/>
</dbReference>
<evidence type="ECO:0000256" key="2">
    <source>
        <dbReference type="ARBA" id="ARBA00024900"/>
    </source>
</evidence>
<keyword evidence="3" id="KW-0862">Zinc</keyword>
<dbReference type="Proteomes" id="UP000636505">
    <property type="component" value="Unassembled WGS sequence"/>
</dbReference>
<feature type="signal peptide" evidence="5">
    <location>
        <begin position="1"/>
        <end position="21"/>
    </location>
</feature>
<sequence>MSVTGLVAIAALLAAPTAALAQYLSYPLRLVNETGVGETIGSVSLTNTEYGLLIMPDLENLPAGVHGFHVHENADCGPAEKDGEIVPGLAAGGHYDPRDTGEHEGPYGEGHLGDLPPLYVEASGSAQVPVLAPRLALSDVLGRALIVHAGGDNFSDEPEPLGGGGTRLACGVISIRSHLISAAVRQQFFAPEGAALNNPLESQLPSSSSGS</sequence>
<evidence type="ECO:0000313" key="8">
    <source>
        <dbReference type="Proteomes" id="UP000636505"/>
    </source>
</evidence>
<dbReference type="EC" id="1.15.1.1" evidence="3"/>
<name>A0A8J7DF38_9CYAN</name>
<evidence type="ECO:0000256" key="4">
    <source>
        <dbReference type="SAM" id="MobiDB-lite"/>
    </source>
</evidence>
<dbReference type="InterPro" id="IPR024134">
    <property type="entry name" value="SOD_Cu/Zn_/chaperone"/>
</dbReference>
<comment type="similarity">
    <text evidence="1 3">Belongs to the Cu-Zn superoxide dismutase family.</text>
</comment>
<dbReference type="AlphaFoldDB" id="A0A8J7DF38"/>
<dbReference type="SUPFAM" id="SSF49329">
    <property type="entry name" value="Cu,Zn superoxide dismutase-like"/>
    <property type="match status" value="1"/>
</dbReference>
<feature type="domain" description="Superoxide dismutase copper/zinc binding" evidence="6">
    <location>
        <begin position="41"/>
        <end position="173"/>
    </location>
</feature>
<dbReference type="GO" id="GO:0005507">
    <property type="term" value="F:copper ion binding"/>
    <property type="evidence" value="ECO:0007669"/>
    <property type="project" value="InterPro"/>
</dbReference>
<dbReference type="Pfam" id="PF00080">
    <property type="entry name" value="Sod_Cu"/>
    <property type="match status" value="1"/>
</dbReference>
<keyword evidence="3" id="KW-0560">Oxidoreductase</keyword>
<protein>
    <recommendedName>
        <fullName evidence="3">Superoxide dismutase [Cu-Zn]</fullName>
        <ecNumber evidence="3">1.15.1.1</ecNumber>
    </recommendedName>
</protein>
<gene>
    <name evidence="7" type="ORF">IQ241_24330</name>
</gene>
<keyword evidence="3" id="KW-0479">Metal-binding</keyword>
<keyword evidence="5" id="KW-0732">Signal</keyword>
<dbReference type="InterPro" id="IPR018152">
    <property type="entry name" value="SOD_Cu/Zn_BS"/>
</dbReference>
<evidence type="ECO:0000313" key="7">
    <source>
        <dbReference type="EMBL" id="MBE9080378.1"/>
    </source>
</evidence>
<feature type="region of interest" description="Disordered" evidence="4">
    <location>
        <begin position="89"/>
        <end position="112"/>
    </location>
</feature>
<dbReference type="InterPro" id="IPR036423">
    <property type="entry name" value="SOD-like_Cu/Zn_dom_sf"/>
</dbReference>
<feature type="chain" id="PRO_5035218244" description="Superoxide dismutase [Cu-Zn]" evidence="5">
    <location>
        <begin position="22"/>
        <end position="211"/>
    </location>
</feature>
<organism evidence="7 8">
    <name type="scientific">Vasconcelosia minhoensis LEGE 07310</name>
    <dbReference type="NCBI Taxonomy" id="915328"/>
    <lineage>
        <taxon>Bacteria</taxon>
        <taxon>Bacillati</taxon>
        <taxon>Cyanobacteriota</taxon>
        <taxon>Cyanophyceae</taxon>
        <taxon>Nodosilineales</taxon>
        <taxon>Cymatolegaceae</taxon>
        <taxon>Vasconcelosia</taxon>
        <taxon>Vasconcelosia minhoensis</taxon>
    </lineage>
</organism>
<comment type="cofactor">
    <cofactor evidence="3">
        <name>Cu cation</name>
        <dbReference type="ChEBI" id="CHEBI:23378"/>
    </cofactor>
    <text evidence="3">Binds 1 copper ion per subunit.</text>
</comment>
<dbReference type="PROSITE" id="PS00332">
    <property type="entry name" value="SOD_CU_ZN_2"/>
    <property type="match status" value="1"/>
</dbReference>
<evidence type="ECO:0000256" key="3">
    <source>
        <dbReference type="RuleBase" id="RU000393"/>
    </source>
</evidence>
<feature type="compositionally biased region" description="Basic and acidic residues" evidence="4">
    <location>
        <begin position="95"/>
        <end position="106"/>
    </location>
</feature>
<keyword evidence="3" id="KW-0186">Copper</keyword>
<proteinExistence type="inferred from homology"/>
<evidence type="ECO:0000256" key="5">
    <source>
        <dbReference type="SAM" id="SignalP"/>
    </source>
</evidence>
<dbReference type="EMBL" id="JADEXG010000107">
    <property type="protein sequence ID" value="MBE9080378.1"/>
    <property type="molecule type" value="Genomic_DNA"/>
</dbReference>
<dbReference type="NCBIfam" id="NF007628">
    <property type="entry name" value="PRK10290.1"/>
    <property type="match status" value="1"/>
</dbReference>
<comment type="caution">
    <text evidence="7">The sequence shown here is derived from an EMBL/GenBank/DDBJ whole genome shotgun (WGS) entry which is preliminary data.</text>
</comment>
<dbReference type="PANTHER" id="PTHR10003">
    <property type="entry name" value="SUPEROXIDE DISMUTASE CU-ZN -RELATED"/>
    <property type="match status" value="1"/>
</dbReference>
<dbReference type="Gene3D" id="2.60.40.200">
    <property type="entry name" value="Superoxide dismutase, copper/zinc binding domain"/>
    <property type="match status" value="1"/>
</dbReference>
<dbReference type="GO" id="GO:0004784">
    <property type="term" value="F:superoxide dismutase activity"/>
    <property type="evidence" value="ECO:0007669"/>
    <property type="project" value="UniProtKB-EC"/>
</dbReference>
<accession>A0A8J7DF38</accession>
<keyword evidence="8" id="KW-1185">Reference proteome</keyword>
<comment type="catalytic activity">
    <reaction evidence="3">
        <text>2 superoxide + 2 H(+) = H2O2 + O2</text>
        <dbReference type="Rhea" id="RHEA:20696"/>
        <dbReference type="ChEBI" id="CHEBI:15378"/>
        <dbReference type="ChEBI" id="CHEBI:15379"/>
        <dbReference type="ChEBI" id="CHEBI:16240"/>
        <dbReference type="ChEBI" id="CHEBI:18421"/>
        <dbReference type="EC" id="1.15.1.1"/>
    </reaction>
</comment>
<dbReference type="CDD" id="cd00305">
    <property type="entry name" value="Cu-Zn_Superoxide_Dismutase"/>
    <property type="match status" value="1"/>
</dbReference>
<evidence type="ECO:0000256" key="1">
    <source>
        <dbReference type="ARBA" id="ARBA00010457"/>
    </source>
</evidence>
<evidence type="ECO:0000259" key="6">
    <source>
        <dbReference type="Pfam" id="PF00080"/>
    </source>
</evidence>